<dbReference type="AlphaFoldDB" id="A0AA86QU59"/>
<dbReference type="Proteomes" id="UP001642409">
    <property type="component" value="Unassembled WGS sequence"/>
</dbReference>
<sequence>MANPLWLSLKLNNILDAVSDFSTLQDQIGSSDYKGALTTVLKSTVGRPVVAFGLLPLIGFIIALIMFIPMVSITLCCSCYRKYSKRQNKLDKQLIKYMKSTRIMYDMKQKPRKEPFIVAQSGSSLKDPEVFNKLDKEQFEVNNKLRVQAYRCAKCSVVSWYIWFGFIVIYFVSIIYSIIGTQKIVNIPSLKSMATTIDTSKSYIDMTASSLDKSLQELLFQSATFTPITSMVTQAEDVYDPAPLVQSMHAQQLVQNTLDPLFKLFDNGGSSDKTIFDLTRSVFYFPTGTSDATASSNIQAGKDAGNYLKNSLQGINTNIKNANARQVEITNLNQTAELPDKVKDTVPAISIPASLDQIINMPIINDLLTTILDSSVNVDKVMNAISDIVFSQSSMTAFASLKNVIIAKDASSANTPLPTLTSILNTLNITPPFTLNTAGVISELNKLTDGFFTTDKMKKLNKNIQPYYSMLGKNLDDMFAQFLTTSNKTNPLIDIGQSFKDIPVIGSKLANMQKPSDAITALSPIIYALVLTIPLIIFAASLGCMAFKLTCCSTCSMLCCFWCSLITSVLSLMLLMVSFFNSGLIQPQIKLMNSDLNALSAQIQPVLVNHTSIKPTYTFDLPTMTGITFTPPSLVIDCSSINNALNSIKMSAEVDLETLINVSIPITLKKFNINVDLTGSDFSKLFSGDSKAILNLFKVNGKTLSTIINDFIVKLNNDYLTMSGLFAKIDATKLIEKVKSMDIEKLMQKVGVNLTEVVNTINTEIAKYNLCDLQTKFKDSIPSCTPSEYLYIFSNITAKMSEIVAGNTTADIAITSTKALEFLQSAYINIYMEYLADSDTLKSKFPSSHAPSKDEANDFISSKITLSQTWTPSDVQNFIAEMKTTQMNEFKVKYQTYDCENGAVFDTFTTNLHQRGITTSDVPTIQKLFVLQCKAVQTMLNTSARVFENSIYEDFQTEMTHLIGLSKLSDYINQILVIMNNLLLNTIGQDCAATPNTNPDALTLKIVEKVNGLMKSMLINALSSLKDTTGYITLSSILTPLSVLPKAQAMTEALKSAVNTILLDNEAPINTKLLNVMTSMVADVSQTLLENMDYYSFAAYMGFLFSFFSPLFMACAYQYVALSQGDRRRKRLYGYKPYNVWKPTVFKAEIKEEYKVECPKGRNIQVATAKLDQLPNKRIMAI</sequence>
<feature type="transmembrane region" description="Helical" evidence="1">
    <location>
        <begin position="1097"/>
        <end position="1122"/>
    </location>
</feature>
<keyword evidence="1" id="KW-1133">Transmembrane helix</keyword>
<keyword evidence="1" id="KW-0812">Transmembrane</keyword>
<evidence type="ECO:0000256" key="1">
    <source>
        <dbReference type="SAM" id="Phobius"/>
    </source>
</evidence>
<dbReference type="EMBL" id="CATOUU010000918">
    <property type="protein sequence ID" value="CAI9959389.1"/>
    <property type="molecule type" value="Genomic_DNA"/>
</dbReference>
<proteinExistence type="predicted"/>
<feature type="transmembrane region" description="Helical" evidence="1">
    <location>
        <begin position="559"/>
        <end position="580"/>
    </location>
</feature>
<evidence type="ECO:0000313" key="4">
    <source>
        <dbReference type="Proteomes" id="UP001642409"/>
    </source>
</evidence>
<keyword evidence="4" id="KW-1185">Reference proteome</keyword>
<reference evidence="3 4" key="2">
    <citation type="submission" date="2024-07" db="EMBL/GenBank/DDBJ databases">
        <authorList>
            <person name="Akdeniz Z."/>
        </authorList>
    </citation>
    <scope>NUCLEOTIDE SEQUENCE [LARGE SCALE GENOMIC DNA]</scope>
</reference>
<feature type="transmembrane region" description="Helical" evidence="1">
    <location>
        <begin position="160"/>
        <end position="179"/>
    </location>
</feature>
<keyword evidence="1" id="KW-0472">Membrane</keyword>
<protein>
    <submittedName>
        <fullName evidence="2">Uncharacterized protein</fullName>
    </submittedName>
</protein>
<reference evidence="2" key="1">
    <citation type="submission" date="2023-06" db="EMBL/GenBank/DDBJ databases">
        <authorList>
            <person name="Kurt Z."/>
        </authorList>
    </citation>
    <scope>NUCLEOTIDE SEQUENCE</scope>
</reference>
<dbReference type="EMBL" id="CAXDID020000106">
    <property type="protein sequence ID" value="CAL6027883.1"/>
    <property type="molecule type" value="Genomic_DNA"/>
</dbReference>
<gene>
    <name evidence="3" type="ORF">HINF_LOCUS31536</name>
    <name evidence="2" type="ORF">HINF_LOCUS47034</name>
</gene>
<comment type="caution">
    <text evidence="2">The sequence shown here is derived from an EMBL/GenBank/DDBJ whole genome shotgun (WGS) entry which is preliminary data.</text>
</comment>
<organism evidence="2">
    <name type="scientific">Hexamita inflata</name>
    <dbReference type="NCBI Taxonomy" id="28002"/>
    <lineage>
        <taxon>Eukaryota</taxon>
        <taxon>Metamonada</taxon>
        <taxon>Diplomonadida</taxon>
        <taxon>Hexamitidae</taxon>
        <taxon>Hexamitinae</taxon>
        <taxon>Hexamita</taxon>
    </lineage>
</organism>
<accession>A0AA86QU59</accession>
<name>A0AA86QU59_9EUKA</name>
<evidence type="ECO:0000313" key="3">
    <source>
        <dbReference type="EMBL" id="CAL6027883.1"/>
    </source>
</evidence>
<evidence type="ECO:0000313" key="2">
    <source>
        <dbReference type="EMBL" id="CAI9959389.1"/>
    </source>
</evidence>
<feature type="transmembrane region" description="Helical" evidence="1">
    <location>
        <begin position="525"/>
        <end position="547"/>
    </location>
</feature>
<feature type="transmembrane region" description="Helical" evidence="1">
    <location>
        <begin position="57"/>
        <end position="80"/>
    </location>
</feature>